<proteinExistence type="predicted"/>
<dbReference type="AlphaFoldDB" id="M5U221"/>
<comment type="caution">
    <text evidence="1">The sequence shown here is derived from an EMBL/GenBank/DDBJ whole genome shotgun (WGS) entry which is preliminary data.</text>
</comment>
<sequence length="59" mass="7128">MTVCFKTKRWRINLRDHEFMDFSPNPDEVPSKLVKEIMSESTLKEIKDNWDEKYPNNPV</sequence>
<dbReference type="PATRIC" id="fig|1263870.3.peg.7074"/>
<protein>
    <submittedName>
        <fullName evidence="1">Uncharacterized protein</fullName>
    </submittedName>
</protein>
<gene>
    <name evidence="1" type="ORF">RSSM_06665</name>
</gene>
<organism evidence="1 2">
    <name type="scientific">Rhodopirellula sallentina SM41</name>
    <dbReference type="NCBI Taxonomy" id="1263870"/>
    <lineage>
        <taxon>Bacteria</taxon>
        <taxon>Pseudomonadati</taxon>
        <taxon>Planctomycetota</taxon>
        <taxon>Planctomycetia</taxon>
        <taxon>Pirellulales</taxon>
        <taxon>Pirellulaceae</taxon>
        <taxon>Rhodopirellula</taxon>
    </lineage>
</organism>
<reference evidence="1 2" key="1">
    <citation type="journal article" date="2013" name="Mar. Genomics">
        <title>Expression of sulfatases in Rhodopirellula baltica and the diversity of sulfatases in the genus Rhodopirellula.</title>
        <authorList>
            <person name="Wegner C.E."/>
            <person name="Richter-Heitmann T."/>
            <person name="Klindworth A."/>
            <person name="Klockow C."/>
            <person name="Richter M."/>
            <person name="Achstetter T."/>
            <person name="Glockner F.O."/>
            <person name="Harder J."/>
        </authorList>
    </citation>
    <scope>NUCLEOTIDE SEQUENCE [LARGE SCALE GENOMIC DNA]</scope>
    <source>
        <strain evidence="1 2">SM41</strain>
    </source>
</reference>
<evidence type="ECO:0000313" key="1">
    <source>
        <dbReference type="EMBL" id="EMI51901.1"/>
    </source>
</evidence>
<name>M5U221_9BACT</name>
<evidence type="ECO:0000313" key="2">
    <source>
        <dbReference type="Proteomes" id="UP000011885"/>
    </source>
</evidence>
<keyword evidence="2" id="KW-1185">Reference proteome</keyword>
<accession>M5U221</accession>
<dbReference type="EMBL" id="ANOH01000467">
    <property type="protein sequence ID" value="EMI51901.1"/>
    <property type="molecule type" value="Genomic_DNA"/>
</dbReference>
<dbReference type="Proteomes" id="UP000011885">
    <property type="component" value="Unassembled WGS sequence"/>
</dbReference>